<dbReference type="CDD" id="cd06261">
    <property type="entry name" value="TM_PBP2"/>
    <property type="match status" value="1"/>
</dbReference>
<dbReference type="Gene3D" id="1.10.3720.10">
    <property type="entry name" value="MetI-like"/>
    <property type="match status" value="1"/>
</dbReference>
<feature type="transmembrane region" description="Helical" evidence="7">
    <location>
        <begin position="84"/>
        <end position="109"/>
    </location>
</feature>
<evidence type="ECO:0000256" key="7">
    <source>
        <dbReference type="SAM" id="Phobius"/>
    </source>
</evidence>
<proteinExistence type="predicted"/>
<keyword evidence="2" id="KW-0813">Transport</keyword>
<protein>
    <submittedName>
        <fullName evidence="9">Sugar ABC transporter permease</fullName>
    </submittedName>
</protein>
<keyword evidence="4 7" id="KW-0812">Transmembrane</keyword>
<evidence type="ECO:0000313" key="10">
    <source>
        <dbReference type="Proteomes" id="UP000824633"/>
    </source>
</evidence>
<feature type="transmembrane region" description="Helical" evidence="7">
    <location>
        <begin position="268"/>
        <end position="288"/>
    </location>
</feature>
<dbReference type="PANTHER" id="PTHR43744:SF9">
    <property type="entry name" value="POLYGALACTURONAN_RHAMNOGALACTURONAN TRANSPORT SYSTEM PERMEASE PROTEIN YTCP"/>
    <property type="match status" value="1"/>
</dbReference>
<sequence length="303" mass="33256">MVKNQMKTNNKVKDSLGDRIFGIGNILILTVAALLVIYPLYFVVIASFSDPVAVQSGEVLFTPKGFTLDGYVAILHNKAIISGYANSLFCVVFGTGINLFFTITCAYGLSKKTLPFKNGIMFFLMFTMFFGGGMIPTYLLVKNLGLLNSLWSLILTDALSIMNVIIVRTYFQTSIPNELYEAALIDGCSDIKAFIKIALPLAKPIIAIMALFYGVGQWNQLFKGIIYIQNQEVYPLQLVLRNILIQNSSGASMGDSASFLAQQRMAELIKYGAIIVGSLPPLLVYPLVQKHFKKGVMVGSVKG</sequence>
<evidence type="ECO:0000256" key="6">
    <source>
        <dbReference type="ARBA" id="ARBA00023136"/>
    </source>
</evidence>
<gene>
    <name evidence="9" type="ORF">psyc5s11_47800</name>
</gene>
<feature type="transmembrane region" description="Helical" evidence="7">
    <location>
        <begin position="20"/>
        <end position="41"/>
    </location>
</feature>
<dbReference type="InterPro" id="IPR035906">
    <property type="entry name" value="MetI-like_sf"/>
</dbReference>
<evidence type="ECO:0000256" key="1">
    <source>
        <dbReference type="ARBA" id="ARBA00004651"/>
    </source>
</evidence>
<feature type="transmembrane region" description="Helical" evidence="7">
    <location>
        <begin position="153"/>
        <end position="171"/>
    </location>
</feature>
<feature type="transmembrane region" description="Helical" evidence="7">
    <location>
        <begin position="193"/>
        <end position="213"/>
    </location>
</feature>
<accession>A0ABM7TBF7</accession>
<evidence type="ECO:0000256" key="5">
    <source>
        <dbReference type="ARBA" id="ARBA00022989"/>
    </source>
</evidence>
<dbReference type="RefSeq" id="WP_224034958.1">
    <property type="nucleotide sequence ID" value="NZ_AP024849.1"/>
</dbReference>
<keyword evidence="3" id="KW-1003">Cell membrane</keyword>
<dbReference type="Proteomes" id="UP000824633">
    <property type="component" value="Chromosome"/>
</dbReference>
<dbReference type="EMBL" id="AP024849">
    <property type="protein sequence ID" value="BCZ48713.1"/>
    <property type="molecule type" value="Genomic_DNA"/>
</dbReference>
<evidence type="ECO:0000256" key="3">
    <source>
        <dbReference type="ARBA" id="ARBA00022475"/>
    </source>
</evidence>
<organism evidence="9 10">
    <name type="scientific">Clostridium gelidum</name>
    <dbReference type="NCBI Taxonomy" id="704125"/>
    <lineage>
        <taxon>Bacteria</taxon>
        <taxon>Bacillati</taxon>
        <taxon>Bacillota</taxon>
        <taxon>Clostridia</taxon>
        <taxon>Eubacteriales</taxon>
        <taxon>Clostridiaceae</taxon>
        <taxon>Clostridium</taxon>
    </lineage>
</organism>
<evidence type="ECO:0000256" key="2">
    <source>
        <dbReference type="ARBA" id="ARBA00022448"/>
    </source>
</evidence>
<keyword evidence="6 7" id="KW-0472">Membrane</keyword>
<name>A0ABM7TBF7_9CLOT</name>
<keyword evidence="10" id="KW-1185">Reference proteome</keyword>
<feature type="transmembrane region" description="Helical" evidence="7">
    <location>
        <begin position="121"/>
        <end position="141"/>
    </location>
</feature>
<evidence type="ECO:0000313" key="9">
    <source>
        <dbReference type="EMBL" id="BCZ48713.1"/>
    </source>
</evidence>
<evidence type="ECO:0000256" key="4">
    <source>
        <dbReference type="ARBA" id="ARBA00022692"/>
    </source>
</evidence>
<dbReference type="Pfam" id="PF00528">
    <property type="entry name" value="BPD_transp_1"/>
    <property type="match status" value="1"/>
</dbReference>
<dbReference type="InterPro" id="IPR000515">
    <property type="entry name" value="MetI-like"/>
</dbReference>
<feature type="domain" description="ABC transmembrane type-1" evidence="8">
    <location>
        <begin position="122"/>
        <end position="231"/>
    </location>
</feature>
<dbReference type="PANTHER" id="PTHR43744">
    <property type="entry name" value="ABC TRANSPORTER PERMEASE PROTEIN MG189-RELATED-RELATED"/>
    <property type="match status" value="1"/>
</dbReference>
<dbReference type="SUPFAM" id="SSF161098">
    <property type="entry name" value="MetI-like"/>
    <property type="match status" value="1"/>
</dbReference>
<comment type="subcellular location">
    <subcellularLocation>
        <location evidence="1">Cell membrane</location>
        <topology evidence="1">Multi-pass membrane protein</topology>
    </subcellularLocation>
</comment>
<keyword evidence="5 7" id="KW-1133">Transmembrane helix</keyword>
<evidence type="ECO:0000259" key="8">
    <source>
        <dbReference type="Pfam" id="PF00528"/>
    </source>
</evidence>
<reference evidence="10" key="1">
    <citation type="submission" date="2021-07" db="EMBL/GenBank/DDBJ databases">
        <title>Complete genome sequencing of a Clostridium isolate.</title>
        <authorList>
            <person name="Ueki A."/>
            <person name="Tonouchi A."/>
        </authorList>
    </citation>
    <scope>NUCLEOTIDE SEQUENCE [LARGE SCALE GENOMIC DNA]</scope>
    <source>
        <strain evidence="10">C5S11</strain>
    </source>
</reference>